<feature type="region of interest" description="Disordered" evidence="1">
    <location>
        <begin position="313"/>
        <end position="352"/>
    </location>
</feature>
<name>A0A0L0DLC1_THETB</name>
<feature type="compositionally biased region" description="Gly residues" evidence="1">
    <location>
        <begin position="329"/>
        <end position="340"/>
    </location>
</feature>
<evidence type="ECO:0000313" key="4">
    <source>
        <dbReference type="EMBL" id="KNC53134.1"/>
    </source>
</evidence>
<dbReference type="OMA" id="ICKAKIC"/>
<reference evidence="4 5" key="1">
    <citation type="submission" date="2010-05" db="EMBL/GenBank/DDBJ databases">
        <title>The Genome Sequence of Thecamonas trahens ATCC 50062.</title>
        <authorList>
            <consortium name="The Broad Institute Genome Sequencing Platform"/>
            <person name="Russ C."/>
            <person name="Cuomo C."/>
            <person name="Shea T."/>
            <person name="Young S.K."/>
            <person name="Zeng Q."/>
            <person name="Koehrsen M."/>
            <person name="Haas B."/>
            <person name="Borodovsky M."/>
            <person name="Guigo R."/>
            <person name="Alvarado L."/>
            <person name="Berlin A."/>
            <person name="Bochicchio J."/>
            <person name="Borenstein D."/>
            <person name="Chapman S."/>
            <person name="Chen Z."/>
            <person name="Freedman E."/>
            <person name="Gellesch M."/>
            <person name="Goldberg J."/>
            <person name="Griggs A."/>
            <person name="Gujja S."/>
            <person name="Heilman E."/>
            <person name="Heiman D."/>
            <person name="Hepburn T."/>
            <person name="Howarth C."/>
            <person name="Jen D."/>
            <person name="Larson L."/>
            <person name="Mehta T."/>
            <person name="Park D."/>
            <person name="Pearson M."/>
            <person name="Roberts A."/>
            <person name="Saif S."/>
            <person name="Shenoy N."/>
            <person name="Sisk P."/>
            <person name="Stolte C."/>
            <person name="Sykes S."/>
            <person name="Thomson T."/>
            <person name="Walk T."/>
            <person name="White J."/>
            <person name="Yandava C."/>
            <person name="Burger G."/>
            <person name="Gray M.W."/>
            <person name="Holland P.W.H."/>
            <person name="King N."/>
            <person name="Lang F.B.F."/>
            <person name="Roger A.J."/>
            <person name="Ruiz-Trillo I."/>
            <person name="Lander E."/>
            <person name="Nusbaum C."/>
        </authorList>
    </citation>
    <scope>NUCLEOTIDE SEQUENCE [LARGE SCALE GENOMIC DNA]</scope>
    <source>
        <strain evidence="4 5">ATCC 50062</strain>
    </source>
</reference>
<dbReference type="InterPro" id="IPR029058">
    <property type="entry name" value="AB_hydrolase_fold"/>
</dbReference>
<dbReference type="GO" id="GO:0006629">
    <property type="term" value="P:lipid metabolic process"/>
    <property type="evidence" value="ECO:0007669"/>
    <property type="project" value="InterPro"/>
</dbReference>
<dbReference type="STRING" id="461836.A0A0L0DLC1"/>
<evidence type="ECO:0000259" key="3">
    <source>
        <dbReference type="Pfam" id="PF01764"/>
    </source>
</evidence>
<dbReference type="PANTHER" id="PTHR45856">
    <property type="entry name" value="ALPHA/BETA-HYDROLASES SUPERFAMILY PROTEIN"/>
    <property type="match status" value="1"/>
</dbReference>
<dbReference type="InterPro" id="IPR002921">
    <property type="entry name" value="Fungal_lipase-type"/>
</dbReference>
<dbReference type="eggNOG" id="KOG4569">
    <property type="taxonomic scope" value="Eukaryota"/>
</dbReference>
<feature type="compositionally biased region" description="Low complexity" evidence="1">
    <location>
        <begin position="313"/>
        <end position="328"/>
    </location>
</feature>
<keyword evidence="2" id="KW-1133">Transmembrane helix</keyword>
<dbReference type="Pfam" id="PF01764">
    <property type="entry name" value="Lipase_3"/>
    <property type="match status" value="1"/>
</dbReference>
<protein>
    <recommendedName>
        <fullName evidence="3">Fungal lipase-type domain-containing protein</fullName>
    </recommendedName>
</protein>
<gene>
    <name evidence="4" type="ORF">AMSG_09209</name>
</gene>
<keyword evidence="2" id="KW-0812">Transmembrane</keyword>
<sequence>MLAWRDRGSRRLGVGCVMMTVAWVAVCGSAGEGAGVGGQDEARLTWSKASGLHALMYAYTAYCTEAQVTAWSCRYCGHHGTESFIPMYIIANATHNSFGFVGYERETGTAIVSFRGTVMTSLKNWISDLVSAEMVPLPGTGVYVGEGFLHAWLSVRAQVHIAVRSVMDTHSPQRILVTGHSLGAALATLAVLDIKAAVGNVPVNVITFGDPRVGDASFAKHYVRTLGTDSTIRVTWKHDLVPHLPPEALGFVHVPTEVWGHVPEGSRNVNYTVCDGSGEDPYCSDSVAFPASVFDHLHYMGIYENGCIDVSGGSTSGSSGTSSSSTSGGADGEIVGGGRGRVPVVDRRSEMW</sequence>
<dbReference type="CDD" id="cd00519">
    <property type="entry name" value="Lipase_3"/>
    <property type="match status" value="1"/>
</dbReference>
<dbReference type="OrthoDB" id="345705at2759"/>
<accession>A0A0L0DLC1</accession>
<feature type="domain" description="Fungal lipase-type" evidence="3">
    <location>
        <begin position="111"/>
        <end position="247"/>
    </location>
</feature>
<feature type="transmembrane region" description="Helical" evidence="2">
    <location>
        <begin position="12"/>
        <end position="31"/>
    </location>
</feature>
<evidence type="ECO:0000256" key="2">
    <source>
        <dbReference type="SAM" id="Phobius"/>
    </source>
</evidence>
<dbReference type="Gene3D" id="3.40.50.1820">
    <property type="entry name" value="alpha/beta hydrolase"/>
    <property type="match status" value="1"/>
</dbReference>
<dbReference type="SUPFAM" id="SSF53474">
    <property type="entry name" value="alpha/beta-Hydrolases"/>
    <property type="match status" value="1"/>
</dbReference>
<keyword evidence="2" id="KW-0472">Membrane</keyword>
<organism evidence="4 5">
    <name type="scientific">Thecamonas trahens ATCC 50062</name>
    <dbReference type="NCBI Taxonomy" id="461836"/>
    <lineage>
        <taxon>Eukaryota</taxon>
        <taxon>Apusozoa</taxon>
        <taxon>Apusomonadida</taxon>
        <taxon>Apusomonadidae</taxon>
        <taxon>Thecamonas</taxon>
    </lineage>
</organism>
<dbReference type="AlphaFoldDB" id="A0A0L0DLC1"/>
<keyword evidence="5" id="KW-1185">Reference proteome</keyword>
<dbReference type="RefSeq" id="XP_013754609.1">
    <property type="nucleotide sequence ID" value="XM_013899155.1"/>
</dbReference>
<dbReference type="PANTHER" id="PTHR45856:SF11">
    <property type="entry name" value="FUNGAL LIPASE-LIKE DOMAIN-CONTAINING PROTEIN"/>
    <property type="match status" value="1"/>
</dbReference>
<proteinExistence type="predicted"/>
<evidence type="ECO:0000313" key="5">
    <source>
        <dbReference type="Proteomes" id="UP000054408"/>
    </source>
</evidence>
<dbReference type="GeneID" id="25567716"/>
<evidence type="ECO:0000256" key="1">
    <source>
        <dbReference type="SAM" id="MobiDB-lite"/>
    </source>
</evidence>
<dbReference type="EMBL" id="GL349479">
    <property type="protein sequence ID" value="KNC53134.1"/>
    <property type="molecule type" value="Genomic_DNA"/>
</dbReference>
<dbReference type="Proteomes" id="UP000054408">
    <property type="component" value="Unassembled WGS sequence"/>
</dbReference>
<dbReference type="InterPro" id="IPR051218">
    <property type="entry name" value="Sec_MonoDiacylglyc_Lipase"/>
</dbReference>